<dbReference type="OrthoDB" id="3237237at2"/>
<dbReference type="RefSeq" id="WP_101671394.1">
    <property type="nucleotide sequence ID" value="NZ_NMYC01000005.1"/>
</dbReference>
<dbReference type="EMBL" id="NMYC01000005">
    <property type="protein sequence ID" value="PLS26727.1"/>
    <property type="molecule type" value="Genomic_DNA"/>
</dbReference>
<keyword evidence="1" id="KW-0472">Membrane</keyword>
<feature type="transmembrane region" description="Helical" evidence="1">
    <location>
        <begin position="367"/>
        <end position="391"/>
    </location>
</feature>
<gene>
    <name evidence="2" type="ORF">CGZ88_1212</name>
</gene>
<reference evidence="2 3" key="1">
    <citation type="submission" date="2017-07" db="EMBL/GenBank/DDBJ databases">
        <title>Bifidobacterium novel species.</title>
        <authorList>
            <person name="Lugli G.A."/>
            <person name="Milani C."/>
            <person name="Duranti S."/>
            <person name="Mangifesta M."/>
        </authorList>
    </citation>
    <scope>NUCLEOTIDE SEQUENCE [LARGE SCALE GENOMIC DNA]</scope>
    <source>
        <strain evidence="3">Goo31D</strain>
    </source>
</reference>
<organism evidence="2 3">
    <name type="scientific">Bifidobacterium anseris</name>
    <dbReference type="NCBI Taxonomy" id="2020963"/>
    <lineage>
        <taxon>Bacteria</taxon>
        <taxon>Bacillati</taxon>
        <taxon>Actinomycetota</taxon>
        <taxon>Actinomycetes</taxon>
        <taxon>Bifidobacteriales</taxon>
        <taxon>Bifidobacteriaceae</taxon>
        <taxon>Bifidobacterium</taxon>
    </lineage>
</organism>
<protein>
    <submittedName>
        <fullName evidence="2">ABC-type antimicrobial peptide transport system, permease component</fullName>
    </submittedName>
</protein>
<evidence type="ECO:0000256" key="1">
    <source>
        <dbReference type="SAM" id="Phobius"/>
    </source>
</evidence>
<evidence type="ECO:0000313" key="3">
    <source>
        <dbReference type="Proteomes" id="UP000234935"/>
    </source>
</evidence>
<evidence type="ECO:0000313" key="2">
    <source>
        <dbReference type="EMBL" id="PLS26727.1"/>
    </source>
</evidence>
<dbReference type="AlphaFoldDB" id="A0A2N5IXL9"/>
<sequence>MLKLFRFFSTRVFLKKLILVTATVLLTILASYIPFMCVRSVVSLEQGFREFSNFDREGTYVMDLHGSSFDTFRQYTNESAQRVFDRLDEQYEYAVFVDGFLADLPNSNNSNVTVAYMNKNWDELSRLPTSAGGDLNFDYKLADDTTIPVLVGKGLADDYPLGSTFVMRDPALDRNMHYEVKGVLANNAAHSNLKALDSKTYYNFSILVPVNRAFLKAENSALRIDLLFDLVLLNAQQSDVTRLEDYAGQVAPGPLRFSSYQDLKDDLNQYYMPSMRSLIATCAAFIILLVIVAVWSSLAGIRIMMREYTVNILVGLSYRKLRNLLFAHYMVLGLIAWAVVTALTIAMRQTAWTMNDPLAMTLGWAGGLIPMDWIGLYSSFVVMVAVAALLAQIVTWRVKRIPISLGVLQ</sequence>
<keyword evidence="1" id="KW-1133">Transmembrane helix</keyword>
<proteinExistence type="predicted"/>
<dbReference type="Proteomes" id="UP000234935">
    <property type="component" value="Unassembled WGS sequence"/>
</dbReference>
<keyword evidence="1" id="KW-0812">Transmembrane</keyword>
<feature type="transmembrane region" description="Helical" evidence="1">
    <location>
        <begin position="278"/>
        <end position="303"/>
    </location>
</feature>
<name>A0A2N5IXL9_9BIFI</name>
<keyword evidence="3" id="KW-1185">Reference proteome</keyword>
<accession>A0A2N5IXL9</accession>
<feature type="transmembrane region" description="Helical" evidence="1">
    <location>
        <begin position="324"/>
        <end position="347"/>
    </location>
</feature>
<comment type="caution">
    <text evidence="2">The sequence shown here is derived from an EMBL/GenBank/DDBJ whole genome shotgun (WGS) entry which is preliminary data.</text>
</comment>